<organism evidence="3 4">
    <name type="scientific">Macrostomum lignano</name>
    <dbReference type="NCBI Taxonomy" id="282301"/>
    <lineage>
        <taxon>Eukaryota</taxon>
        <taxon>Metazoa</taxon>
        <taxon>Spiralia</taxon>
        <taxon>Lophotrochozoa</taxon>
        <taxon>Platyhelminthes</taxon>
        <taxon>Rhabditophora</taxon>
        <taxon>Macrostomorpha</taxon>
        <taxon>Macrostomida</taxon>
        <taxon>Macrostomidae</taxon>
        <taxon>Macrostomum</taxon>
    </lineage>
</organism>
<dbReference type="GO" id="GO:0001786">
    <property type="term" value="F:phosphatidylserine binding"/>
    <property type="evidence" value="ECO:0007669"/>
    <property type="project" value="TreeGrafter"/>
</dbReference>
<dbReference type="GO" id="GO:0017156">
    <property type="term" value="P:calcium-ion regulated exocytosis"/>
    <property type="evidence" value="ECO:0007669"/>
    <property type="project" value="TreeGrafter"/>
</dbReference>
<dbReference type="PANTHER" id="PTHR10024:SF234">
    <property type="entry name" value="SYNAPTOTAGMIN-15-RELATED"/>
    <property type="match status" value="1"/>
</dbReference>
<accession>A0A1I8GAL4</accession>
<sequence>MRCKSQCVVKARLAHAVRRVLFKEVLAVAVVAAIVAILVLHRLSLHGLLLAFLLLEFLGFASRDCGRIIAENLRSLGVEAAQQLGDAATSSQQSGLVNRLGGQPLHQAGCLRRLPFQVRIVNLRVDGDLDVLLAFQLLPGQGVNHSLHHQALLAGLLRISQVVSNSIANVDEVDEERGPDFGQQLLHPEQVVGVGDVQDERGLAVTSFSRLVELYLNFISGPRSFRYLSRNSSTCSKQAYLRITAVTFSDEPFLMCSFTYDLGKVDLKTQAQLRLIRWLLSDLYGAQLAGVLHVDVRGRFQPLHALVDHVEWVEKSRVHAPPLREPGDLMRRHRGKSAACILHRSAHRSLMSSSSQQQTPQTEVPFVIPTCKRPLSQRLSNKEIGHVDPTLYLNFDQDEYYEVTEEHIGRIWFRVRNLPGENKLEVSVFKARNLYNKARRFTNTDCSAFRGAAAAVQQDLADQGSEKHTNNPDINETFVFDKVIGHAFYTMRELGDSKADSGQPVSMWRDLSASSKAVEAGLTIGLMHITLSYYEMLERLVVTVNEVHQIKDCQNKDIFIKLKRYHGESKAESKQSSHHQCGDSRSVRLSESFQFKVPKDQRRDTSLILSVFSGVRRRSTSSQEGGGGGQRDETPIGRLTLSYVGKNEEGELMREAMKDACREAKPVSAWLGIVPMD</sequence>
<dbReference type="PANTHER" id="PTHR10024">
    <property type="entry name" value="SYNAPTOTAGMIN"/>
    <property type="match status" value="1"/>
</dbReference>
<evidence type="ECO:0000313" key="3">
    <source>
        <dbReference type="Proteomes" id="UP000095280"/>
    </source>
</evidence>
<dbReference type="AlphaFoldDB" id="A0A1I8GAL4"/>
<name>A0A1I8GAL4_9PLAT</name>
<protein>
    <submittedName>
        <fullName evidence="4">DUF3668 domain-containing protein</fullName>
    </submittedName>
</protein>
<feature type="transmembrane region" description="Helical" evidence="2">
    <location>
        <begin position="20"/>
        <end position="39"/>
    </location>
</feature>
<dbReference type="InterPro" id="IPR035892">
    <property type="entry name" value="C2_domain_sf"/>
</dbReference>
<keyword evidence="3" id="KW-1185">Reference proteome</keyword>
<dbReference type="GO" id="GO:0000149">
    <property type="term" value="F:SNARE binding"/>
    <property type="evidence" value="ECO:0007669"/>
    <property type="project" value="TreeGrafter"/>
</dbReference>
<keyword evidence="2" id="KW-1133">Transmembrane helix</keyword>
<dbReference type="GO" id="GO:0070382">
    <property type="term" value="C:exocytic vesicle"/>
    <property type="evidence" value="ECO:0007669"/>
    <property type="project" value="TreeGrafter"/>
</dbReference>
<dbReference type="GO" id="GO:0005544">
    <property type="term" value="F:calcium-dependent phospholipid binding"/>
    <property type="evidence" value="ECO:0007669"/>
    <property type="project" value="TreeGrafter"/>
</dbReference>
<keyword evidence="2" id="KW-0812">Transmembrane</keyword>
<dbReference type="WBParaSite" id="maker-uti_cns_0001232-snap-gene-0.2-mRNA-1">
    <property type="protein sequence ID" value="maker-uti_cns_0001232-snap-gene-0.2-mRNA-1"/>
    <property type="gene ID" value="maker-uti_cns_0001232-snap-gene-0.2"/>
</dbReference>
<dbReference type="GO" id="GO:0005509">
    <property type="term" value="F:calcium ion binding"/>
    <property type="evidence" value="ECO:0007669"/>
    <property type="project" value="TreeGrafter"/>
</dbReference>
<dbReference type="GO" id="GO:0030276">
    <property type="term" value="F:clathrin binding"/>
    <property type="evidence" value="ECO:0007669"/>
    <property type="project" value="TreeGrafter"/>
</dbReference>
<proteinExistence type="predicted"/>
<dbReference type="GO" id="GO:0005886">
    <property type="term" value="C:plasma membrane"/>
    <property type="evidence" value="ECO:0007669"/>
    <property type="project" value="TreeGrafter"/>
</dbReference>
<evidence type="ECO:0000313" key="4">
    <source>
        <dbReference type="WBParaSite" id="maker-uti_cns_0001232-snap-gene-0.2-mRNA-1"/>
    </source>
</evidence>
<evidence type="ECO:0000256" key="2">
    <source>
        <dbReference type="SAM" id="Phobius"/>
    </source>
</evidence>
<reference evidence="4" key="1">
    <citation type="submission" date="2016-11" db="UniProtKB">
        <authorList>
            <consortium name="WormBaseParasite"/>
        </authorList>
    </citation>
    <scope>IDENTIFICATION</scope>
</reference>
<dbReference type="SUPFAM" id="SSF49562">
    <property type="entry name" value="C2 domain (Calcium/lipid-binding domain, CaLB)"/>
    <property type="match status" value="1"/>
</dbReference>
<evidence type="ECO:0000256" key="1">
    <source>
        <dbReference type="SAM" id="MobiDB-lite"/>
    </source>
</evidence>
<keyword evidence="2" id="KW-0472">Membrane</keyword>
<dbReference type="Proteomes" id="UP000095280">
    <property type="component" value="Unplaced"/>
</dbReference>
<feature type="region of interest" description="Disordered" evidence="1">
    <location>
        <begin position="618"/>
        <end position="638"/>
    </location>
</feature>
<dbReference type="Gene3D" id="2.60.40.150">
    <property type="entry name" value="C2 domain"/>
    <property type="match status" value="1"/>
</dbReference>